<accession>M1NFE2</accession>
<reference evidence="2" key="1">
    <citation type="journal article" date="2013" name="Stand. Genomic Sci.">
        <title>Complete genome sequence of Desulfocapsa sulfexigens, a marine deltaproteobacterium specialized in disproportionating inorganic sulfur compounds.</title>
        <authorList>
            <person name="Finster K.W."/>
            <person name="Kjeldsen K.U."/>
            <person name="Kube M."/>
            <person name="Reinhardt R."/>
            <person name="Mussmann M."/>
            <person name="Amann R."/>
            <person name="Schreiber L."/>
        </authorList>
    </citation>
    <scope>NUCLEOTIDE SEQUENCE [LARGE SCALE GENOMIC DNA]</scope>
    <source>
        <strain evidence="2">DSM 10523 / SB164P1</strain>
    </source>
</reference>
<dbReference type="HOGENOM" id="CLU_1666599_0_0_7"/>
<protein>
    <submittedName>
        <fullName evidence="1">Uncharacterized protein</fullName>
    </submittedName>
</protein>
<sequence length="158" mass="18221">MFRIDYMGICGLDGRSRAPRDEFMASHIIDTKQLRVAKLSFDGNQVRKYVVPGRFPLPKNPFQQEEHPQPCTCRAIQHKSGYTVTPIFFCYNRKGGNSGHPCNNKKNQIAHTSVLPFDPNTTFLTKTNRLRRDLNQLIIVNIGNTIFKSHVHRRCQNH</sequence>
<evidence type="ECO:0000313" key="2">
    <source>
        <dbReference type="Proteomes" id="UP000011721"/>
    </source>
</evidence>
<keyword evidence="2" id="KW-1185">Reference proteome</keyword>
<dbReference type="Proteomes" id="UP000011721">
    <property type="component" value="Chromosome"/>
</dbReference>
<dbReference type="STRING" id="1167006.UWK_01827"/>
<organism evidence="1 2">
    <name type="scientific">Desulfocapsa sulfexigens (strain DSM 10523 / SB164P1)</name>
    <dbReference type="NCBI Taxonomy" id="1167006"/>
    <lineage>
        <taxon>Bacteria</taxon>
        <taxon>Pseudomonadati</taxon>
        <taxon>Thermodesulfobacteriota</taxon>
        <taxon>Desulfobulbia</taxon>
        <taxon>Desulfobulbales</taxon>
        <taxon>Desulfocapsaceae</taxon>
        <taxon>Desulfocapsa</taxon>
    </lineage>
</organism>
<evidence type="ECO:0000313" key="1">
    <source>
        <dbReference type="EMBL" id="AGF78384.1"/>
    </source>
</evidence>
<dbReference type="KEGG" id="dsf:UWK_01827"/>
<proteinExistence type="predicted"/>
<dbReference type="AlphaFoldDB" id="M1NFE2"/>
<name>M1NFE2_DESSD</name>
<dbReference type="EMBL" id="CP003985">
    <property type="protein sequence ID" value="AGF78384.1"/>
    <property type="molecule type" value="Genomic_DNA"/>
</dbReference>
<gene>
    <name evidence="1" type="ordered locus">UWK_01827</name>
</gene>